<reference evidence="1 2" key="2">
    <citation type="submission" date="2020-07" db="EMBL/GenBank/DDBJ databases">
        <title>Genome assembly of wild tea tree DASZ reveals pedigree and selection history of tea varieties.</title>
        <authorList>
            <person name="Zhang W."/>
        </authorList>
    </citation>
    <scope>NUCLEOTIDE SEQUENCE [LARGE SCALE GENOMIC DNA]</scope>
    <source>
        <strain evidence="2">cv. G240</strain>
        <tissue evidence="1">Leaf</tissue>
    </source>
</reference>
<sequence>MRHDGNIIVAPQMTTPAWAELPPASSFVRLYPIITAALPLYLGATHLPLPLVRALPLIFRMSTHCRFTDPTFRPPPQSCIPMLLLFIYWYNSSLFLDGLTEVELRLDLGAMISKLLKGTSIYLVGDSSEINEKIARELAVVLGSSDARASTFMLERGPSSAKLLEVCIRCLSGAFDARAIESHKVRLLGEVG</sequence>
<keyword evidence="2" id="KW-1185">Reference proteome</keyword>
<protein>
    <submittedName>
        <fullName evidence="1">Uncharacterized protein</fullName>
    </submittedName>
</protein>
<comment type="caution">
    <text evidence="1">The sequence shown here is derived from an EMBL/GenBank/DDBJ whole genome shotgun (WGS) entry which is preliminary data.</text>
</comment>
<proteinExistence type="predicted"/>
<gene>
    <name evidence="1" type="ORF">HYC85_028754</name>
</gene>
<reference evidence="2" key="1">
    <citation type="journal article" date="2020" name="Nat. Commun.">
        <title>Genome assembly of wild tea tree DASZ reveals pedigree and selection history of tea varieties.</title>
        <authorList>
            <person name="Zhang W."/>
            <person name="Zhang Y."/>
            <person name="Qiu H."/>
            <person name="Guo Y."/>
            <person name="Wan H."/>
            <person name="Zhang X."/>
            <person name="Scossa F."/>
            <person name="Alseekh S."/>
            <person name="Zhang Q."/>
            <person name="Wang P."/>
            <person name="Xu L."/>
            <person name="Schmidt M.H."/>
            <person name="Jia X."/>
            <person name="Li D."/>
            <person name="Zhu A."/>
            <person name="Guo F."/>
            <person name="Chen W."/>
            <person name="Ni D."/>
            <person name="Usadel B."/>
            <person name="Fernie A.R."/>
            <person name="Wen W."/>
        </authorList>
    </citation>
    <scope>NUCLEOTIDE SEQUENCE [LARGE SCALE GENOMIC DNA]</scope>
    <source>
        <strain evidence="2">cv. G240</strain>
    </source>
</reference>
<organism evidence="1 2">
    <name type="scientific">Camellia sinensis</name>
    <name type="common">Tea plant</name>
    <name type="synonym">Thea sinensis</name>
    <dbReference type="NCBI Taxonomy" id="4442"/>
    <lineage>
        <taxon>Eukaryota</taxon>
        <taxon>Viridiplantae</taxon>
        <taxon>Streptophyta</taxon>
        <taxon>Embryophyta</taxon>
        <taxon>Tracheophyta</taxon>
        <taxon>Spermatophyta</taxon>
        <taxon>Magnoliopsida</taxon>
        <taxon>eudicotyledons</taxon>
        <taxon>Gunneridae</taxon>
        <taxon>Pentapetalae</taxon>
        <taxon>asterids</taxon>
        <taxon>Ericales</taxon>
        <taxon>Theaceae</taxon>
        <taxon>Camellia</taxon>
    </lineage>
</organism>
<dbReference type="EMBL" id="JACBKZ010000014">
    <property type="protein sequence ID" value="KAF5932583.1"/>
    <property type="molecule type" value="Genomic_DNA"/>
</dbReference>
<evidence type="ECO:0000313" key="1">
    <source>
        <dbReference type="EMBL" id="KAF5932583.1"/>
    </source>
</evidence>
<evidence type="ECO:0000313" key="2">
    <source>
        <dbReference type="Proteomes" id="UP000593564"/>
    </source>
</evidence>
<dbReference type="Proteomes" id="UP000593564">
    <property type="component" value="Unassembled WGS sequence"/>
</dbReference>
<name>A0A7J7FW16_CAMSI</name>
<dbReference type="AlphaFoldDB" id="A0A7J7FW16"/>
<accession>A0A7J7FW16</accession>